<evidence type="ECO:0000313" key="1">
    <source>
        <dbReference type="EMBL" id="TBU95726.1"/>
    </source>
</evidence>
<dbReference type="GO" id="GO:0004672">
    <property type="term" value="F:protein kinase activity"/>
    <property type="evidence" value="ECO:0007669"/>
    <property type="project" value="InterPro"/>
</dbReference>
<dbReference type="PROSITE" id="PS00108">
    <property type="entry name" value="PROTEIN_KINASE_ST"/>
    <property type="match status" value="1"/>
</dbReference>
<sequence length="244" mass="28241">MTNWRVTTDNPQAARVFSSLEAVFALEGEFITNDPLSEVIRVVCGDQRFYVKRYWGGGKGLRRYLGRPRVKAEWQNLRRFANWGIAVAPVVAWGMERRFGVFQRGAMITLEVPDTTDMAAIARQPDGCLSDPAWVRAISRQLARATRILHEHKFVHNDLKWRNLLVNDAGELFLIDCPSGGFWFGPFLSRRIVKDLACLDKVAKYRLSRSQRLRFYLDYRGRQRLANDDKALIRKVLAYFEGRE</sequence>
<gene>
    <name evidence="1" type="ORF">DNJ96_11655</name>
</gene>
<dbReference type="SUPFAM" id="SSF56112">
    <property type="entry name" value="Protein kinase-like (PK-like)"/>
    <property type="match status" value="1"/>
</dbReference>
<keyword evidence="2" id="KW-1185">Reference proteome</keyword>
<accession>A0A4Q9R5B8</accession>
<organism evidence="1 2">
    <name type="scientific">Stutzerimonas kirkiae</name>
    <dbReference type="NCBI Taxonomy" id="2211392"/>
    <lineage>
        <taxon>Bacteria</taxon>
        <taxon>Pseudomonadati</taxon>
        <taxon>Pseudomonadota</taxon>
        <taxon>Gammaproteobacteria</taxon>
        <taxon>Pseudomonadales</taxon>
        <taxon>Pseudomonadaceae</taxon>
        <taxon>Stutzerimonas</taxon>
    </lineage>
</organism>
<dbReference type="Proteomes" id="UP000292639">
    <property type="component" value="Unassembled WGS sequence"/>
</dbReference>
<dbReference type="RefSeq" id="WP_131184307.1">
    <property type="nucleotide sequence ID" value="NZ_QJUO01000012.1"/>
</dbReference>
<proteinExistence type="predicted"/>
<protein>
    <submittedName>
        <fullName evidence="1">Heptose kinase</fullName>
    </submittedName>
</protein>
<keyword evidence="1" id="KW-0808">Transferase</keyword>
<dbReference type="OrthoDB" id="5608193at2"/>
<dbReference type="Gene3D" id="1.10.510.10">
    <property type="entry name" value="Transferase(Phosphotransferase) domain 1"/>
    <property type="match status" value="1"/>
</dbReference>
<evidence type="ECO:0000313" key="2">
    <source>
        <dbReference type="Proteomes" id="UP000292639"/>
    </source>
</evidence>
<keyword evidence="1" id="KW-0418">Kinase</keyword>
<dbReference type="AlphaFoldDB" id="A0A4Q9R5B8"/>
<comment type="caution">
    <text evidence="1">The sequence shown here is derived from an EMBL/GenBank/DDBJ whole genome shotgun (WGS) entry which is preliminary data.</text>
</comment>
<dbReference type="Pfam" id="PF06293">
    <property type="entry name" value="Kdo"/>
    <property type="match status" value="1"/>
</dbReference>
<dbReference type="InterPro" id="IPR008271">
    <property type="entry name" value="Ser/Thr_kinase_AS"/>
</dbReference>
<name>A0A4Q9R5B8_9GAMM</name>
<dbReference type="EMBL" id="QJUP01000015">
    <property type="protein sequence ID" value="TBU95726.1"/>
    <property type="molecule type" value="Genomic_DNA"/>
</dbReference>
<reference evidence="1 2" key="1">
    <citation type="submission" date="2018-06" db="EMBL/GenBank/DDBJ databases">
        <title>Three novel Pseudomonas species isolated from symptomatic oak.</title>
        <authorList>
            <person name="Bueno-Gonzalez V."/>
            <person name="Brady C."/>
        </authorList>
    </citation>
    <scope>NUCLEOTIDE SEQUENCE [LARGE SCALE GENOMIC DNA]</scope>
    <source>
        <strain evidence="1 2">P17C</strain>
    </source>
</reference>
<dbReference type="InterPro" id="IPR011009">
    <property type="entry name" value="Kinase-like_dom_sf"/>
</dbReference>